<feature type="region of interest" description="Disordered" evidence="1">
    <location>
        <begin position="139"/>
        <end position="166"/>
    </location>
</feature>
<evidence type="ECO:0000256" key="1">
    <source>
        <dbReference type="SAM" id="MobiDB-lite"/>
    </source>
</evidence>
<organism evidence="2 3">
    <name type="scientific">Tenebrio molitor</name>
    <name type="common">Yellow mealworm beetle</name>
    <dbReference type="NCBI Taxonomy" id="7067"/>
    <lineage>
        <taxon>Eukaryota</taxon>
        <taxon>Metazoa</taxon>
        <taxon>Ecdysozoa</taxon>
        <taxon>Arthropoda</taxon>
        <taxon>Hexapoda</taxon>
        <taxon>Insecta</taxon>
        <taxon>Pterygota</taxon>
        <taxon>Neoptera</taxon>
        <taxon>Endopterygota</taxon>
        <taxon>Coleoptera</taxon>
        <taxon>Polyphaga</taxon>
        <taxon>Cucujiformia</taxon>
        <taxon>Tenebrionidae</taxon>
        <taxon>Tenebrio</taxon>
    </lineage>
</organism>
<comment type="caution">
    <text evidence="2">The sequence shown here is derived from an EMBL/GenBank/DDBJ whole genome shotgun (WGS) entry which is preliminary data.</text>
</comment>
<reference evidence="2" key="1">
    <citation type="journal article" date="2020" name="J Insects Food Feed">
        <title>The yellow mealworm (Tenebrio molitor) genome: a resource for the emerging insects as food and feed industry.</title>
        <authorList>
            <person name="Eriksson T."/>
            <person name="Andere A."/>
            <person name="Kelstrup H."/>
            <person name="Emery V."/>
            <person name="Picard C."/>
        </authorList>
    </citation>
    <scope>NUCLEOTIDE SEQUENCE</scope>
    <source>
        <strain evidence="2">Stoneville</strain>
        <tissue evidence="2">Whole head</tissue>
    </source>
</reference>
<proteinExistence type="predicted"/>
<evidence type="ECO:0000313" key="2">
    <source>
        <dbReference type="EMBL" id="KAH0820825.1"/>
    </source>
</evidence>
<reference evidence="2" key="2">
    <citation type="submission" date="2021-08" db="EMBL/GenBank/DDBJ databases">
        <authorList>
            <person name="Eriksson T."/>
        </authorList>
    </citation>
    <scope>NUCLEOTIDE SEQUENCE</scope>
    <source>
        <strain evidence="2">Stoneville</strain>
        <tissue evidence="2">Whole head</tissue>
    </source>
</reference>
<keyword evidence="3" id="KW-1185">Reference proteome</keyword>
<dbReference type="EMBL" id="JABDTM020010665">
    <property type="protein sequence ID" value="KAH0820825.1"/>
    <property type="molecule type" value="Genomic_DNA"/>
</dbReference>
<dbReference type="AlphaFoldDB" id="A0A8J6HL94"/>
<sequence>MNNPLHRVWGLESNRRVKGRVSWRKVLRVPLPQLVYHAVRILGKSSGSFLPSTLPRNNESKSDRVASGLGFLGQGLPGVRSCSLVGSWGMTPAQQGGENDPLTRRVVDPRIHVRVRYAHVSESEDQDEQIPEINGFLFWQTPDDLDDDDDDPEEQEENFQEEFPNS</sequence>
<accession>A0A8J6HL94</accession>
<dbReference type="Proteomes" id="UP000719412">
    <property type="component" value="Unassembled WGS sequence"/>
</dbReference>
<gene>
    <name evidence="2" type="ORF">GEV33_001967</name>
</gene>
<protein>
    <submittedName>
        <fullName evidence="2">Uncharacterized protein</fullName>
    </submittedName>
</protein>
<name>A0A8J6HL94_TENMO</name>
<feature type="compositionally biased region" description="Acidic residues" evidence="1">
    <location>
        <begin position="143"/>
        <end position="160"/>
    </location>
</feature>
<evidence type="ECO:0000313" key="3">
    <source>
        <dbReference type="Proteomes" id="UP000719412"/>
    </source>
</evidence>